<keyword evidence="2" id="KW-1185">Reference proteome</keyword>
<evidence type="ECO:0000313" key="1">
    <source>
        <dbReference type="EMBL" id="MBE9609138.1"/>
    </source>
</evidence>
<dbReference type="SUPFAM" id="SSF55729">
    <property type="entry name" value="Acyl-CoA N-acyltransferases (Nat)"/>
    <property type="match status" value="1"/>
</dbReference>
<proteinExistence type="predicted"/>
<protein>
    <submittedName>
        <fullName evidence="1">Uncharacterized protein</fullName>
    </submittedName>
</protein>
<dbReference type="EMBL" id="JADFUA010000003">
    <property type="protein sequence ID" value="MBE9609138.1"/>
    <property type="molecule type" value="Genomic_DNA"/>
</dbReference>
<name>A0A8J7FGT3_9NEIS</name>
<accession>A0A8J7FGT3</accession>
<dbReference type="Proteomes" id="UP000604481">
    <property type="component" value="Unassembled WGS sequence"/>
</dbReference>
<gene>
    <name evidence="1" type="ORF">INR99_07240</name>
</gene>
<evidence type="ECO:0000313" key="2">
    <source>
        <dbReference type="Proteomes" id="UP000604481"/>
    </source>
</evidence>
<comment type="caution">
    <text evidence="1">The sequence shown here is derived from an EMBL/GenBank/DDBJ whole genome shotgun (WGS) entry which is preliminary data.</text>
</comment>
<dbReference type="InterPro" id="IPR016181">
    <property type="entry name" value="Acyl_CoA_acyltransferase"/>
</dbReference>
<organism evidence="1 2">
    <name type="scientific">Chitinilyticum piscinae</name>
    <dbReference type="NCBI Taxonomy" id="2866724"/>
    <lineage>
        <taxon>Bacteria</taxon>
        <taxon>Pseudomonadati</taxon>
        <taxon>Pseudomonadota</taxon>
        <taxon>Betaproteobacteria</taxon>
        <taxon>Neisseriales</taxon>
        <taxon>Chitinibacteraceae</taxon>
        <taxon>Chitinilyticum</taxon>
    </lineage>
</organism>
<dbReference type="RefSeq" id="WP_194115654.1">
    <property type="nucleotide sequence ID" value="NZ_JADFUA010000003.1"/>
</dbReference>
<dbReference type="AlphaFoldDB" id="A0A8J7FGT3"/>
<sequence length="151" mass="15829">MPLVARLASPPEFRKLAGLYAAAGQSAPTLADMVLLAEEDGEIRGALRVVMARGLMRLDGVLAQDDMVLALLLQQAGRWIGREACWALASEAALPLYLAAGFVQQDTAPDTLRNEAAERGLLAVLRPVPADAESTEEIALGASGAAGQTLH</sequence>
<reference evidence="1 2" key="1">
    <citation type="submission" date="2020-10" db="EMBL/GenBank/DDBJ databases">
        <title>The genome sequence of Chitinilyticum litopenaei 4Y14.</title>
        <authorList>
            <person name="Liu Y."/>
        </authorList>
    </citation>
    <scope>NUCLEOTIDE SEQUENCE [LARGE SCALE GENOMIC DNA]</scope>
    <source>
        <strain evidence="1 2">4Y14</strain>
    </source>
</reference>